<feature type="domain" description="Biotin-protein ligase N-terminal" evidence="2">
    <location>
        <begin position="61"/>
        <end position="238"/>
    </location>
</feature>
<gene>
    <name evidence="3" type="ORF">ACFQBQ_06360</name>
</gene>
<proteinExistence type="predicted"/>
<reference evidence="4" key="1">
    <citation type="journal article" date="2019" name="Int. J. Syst. Evol. Microbiol.">
        <title>The Global Catalogue of Microorganisms (GCM) 10K type strain sequencing project: providing services to taxonomists for standard genome sequencing and annotation.</title>
        <authorList>
            <consortium name="The Broad Institute Genomics Platform"/>
            <consortium name="The Broad Institute Genome Sequencing Center for Infectious Disease"/>
            <person name="Wu L."/>
            <person name="Ma J."/>
        </authorList>
    </citation>
    <scope>NUCLEOTIDE SEQUENCE [LARGE SCALE GENOMIC DNA]</scope>
    <source>
        <strain evidence="4">CGMCC 1.16026</strain>
    </source>
</reference>
<dbReference type="SUPFAM" id="SSF52317">
    <property type="entry name" value="Class I glutamine amidotransferase-like"/>
    <property type="match status" value="1"/>
</dbReference>
<feature type="signal peptide" evidence="1">
    <location>
        <begin position="1"/>
        <end position="20"/>
    </location>
</feature>
<evidence type="ECO:0000256" key="1">
    <source>
        <dbReference type="SAM" id="SignalP"/>
    </source>
</evidence>
<dbReference type="Gene3D" id="3.40.50.880">
    <property type="match status" value="1"/>
</dbReference>
<dbReference type="Pfam" id="PF09825">
    <property type="entry name" value="BPL_N"/>
    <property type="match status" value="1"/>
</dbReference>
<dbReference type="RefSeq" id="WP_263371601.1">
    <property type="nucleotide sequence ID" value="NZ_JAGSYD010000003.1"/>
</dbReference>
<dbReference type="InterPro" id="IPR029062">
    <property type="entry name" value="Class_I_gatase-like"/>
</dbReference>
<protein>
    <submittedName>
        <fullName evidence="3">BPL-N domain-containing protein</fullName>
    </submittedName>
</protein>
<accession>A0ABW1Z9K5</accession>
<keyword evidence="1" id="KW-0732">Signal</keyword>
<dbReference type="Proteomes" id="UP001596391">
    <property type="component" value="Unassembled WGS sequence"/>
</dbReference>
<dbReference type="InterPro" id="IPR019197">
    <property type="entry name" value="Biotin-prot_ligase_N"/>
</dbReference>
<organism evidence="3 4">
    <name type="scientific">Granulicella cerasi</name>
    <dbReference type="NCBI Taxonomy" id="741063"/>
    <lineage>
        <taxon>Bacteria</taxon>
        <taxon>Pseudomonadati</taxon>
        <taxon>Acidobacteriota</taxon>
        <taxon>Terriglobia</taxon>
        <taxon>Terriglobales</taxon>
        <taxon>Acidobacteriaceae</taxon>
        <taxon>Granulicella</taxon>
    </lineage>
</organism>
<dbReference type="EMBL" id="JBHSWI010000001">
    <property type="protein sequence ID" value="MFC6645217.1"/>
    <property type="molecule type" value="Genomic_DNA"/>
</dbReference>
<evidence type="ECO:0000313" key="3">
    <source>
        <dbReference type="EMBL" id="MFC6645217.1"/>
    </source>
</evidence>
<dbReference type="PIRSF" id="PIRSF016642">
    <property type="entry name" value="UCP016642"/>
    <property type="match status" value="1"/>
</dbReference>
<sequence length="254" mass="27697">MNWTRGVLFALSAFTTVSMAQEAAKPETKPIRVAVYDDKGSPRTPRDFARVFGDDTIHFQLANVTAEQIRAGALKDFDVIVQGGGGSKSQAEQLQPEGREAIREFVRNGGGYLGICAGAYLAASDKDYQLKILNARVVDREHWARGRGDVELGYSRVGMEQDGQTKNKPIVMYHQGPLLAPDDAKDLPPYTMVAQFDSEVALKGAPHGVMVGTTAMASGQFGSGRVFVISPHPEQTPGHEDMVKHAVEWVAKRR</sequence>
<comment type="caution">
    <text evidence="3">The sequence shown here is derived from an EMBL/GenBank/DDBJ whole genome shotgun (WGS) entry which is preliminary data.</text>
</comment>
<evidence type="ECO:0000313" key="4">
    <source>
        <dbReference type="Proteomes" id="UP001596391"/>
    </source>
</evidence>
<keyword evidence="4" id="KW-1185">Reference proteome</keyword>
<feature type="chain" id="PRO_5046321730" evidence="1">
    <location>
        <begin position="21"/>
        <end position="254"/>
    </location>
</feature>
<evidence type="ECO:0000259" key="2">
    <source>
        <dbReference type="Pfam" id="PF09825"/>
    </source>
</evidence>
<dbReference type="InterPro" id="IPR015834">
    <property type="entry name" value="UCP016642"/>
</dbReference>
<name>A0ABW1Z9K5_9BACT</name>